<dbReference type="RefSeq" id="WP_319842850.1">
    <property type="nucleotide sequence ID" value="NZ_JAXAFJ010000001.1"/>
</dbReference>
<proteinExistence type="inferred from homology"/>
<organism evidence="2 3">
    <name type="scientific">Terrihabitans rhizophilus</name>
    <dbReference type="NCBI Taxonomy" id="3092662"/>
    <lineage>
        <taxon>Bacteria</taxon>
        <taxon>Pseudomonadati</taxon>
        <taxon>Pseudomonadota</taxon>
        <taxon>Alphaproteobacteria</taxon>
        <taxon>Hyphomicrobiales</taxon>
        <taxon>Terrihabitans</taxon>
    </lineage>
</organism>
<gene>
    <name evidence="2" type="ORF">SCD90_01540</name>
</gene>
<name>A0ABU4RKK7_9HYPH</name>
<evidence type="ECO:0000313" key="2">
    <source>
        <dbReference type="EMBL" id="MDX6804733.1"/>
    </source>
</evidence>
<dbReference type="Pfam" id="PF01177">
    <property type="entry name" value="Asp_Glu_race"/>
    <property type="match status" value="1"/>
</dbReference>
<evidence type="ECO:0000256" key="1">
    <source>
        <dbReference type="ARBA" id="ARBA00038414"/>
    </source>
</evidence>
<keyword evidence="3" id="KW-1185">Reference proteome</keyword>
<accession>A0ABU4RKK7</accession>
<dbReference type="InterPro" id="IPR052186">
    <property type="entry name" value="Hydantoin_racemase-like"/>
</dbReference>
<reference evidence="2 3" key="1">
    <citation type="submission" date="2023-11" db="EMBL/GenBank/DDBJ databases">
        <authorList>
            <person name="Bao R."/>
        </authorList>
    </citation>
    <scope>NUCLEOTIDE SEQUENCE [LARGE SCALE GENOMIC DNA]</scope>
    <source>
        <strain evidence="2 3">PJ23</strain>
    </source>
</reference>
<dbReference type="PANTHER" id="PTHR28047">
    <property type="entry name" value="PROTEIN DCG1"/>
    <property type="match status" value="1"/>
</dbReference>
<evidence type="ECO:0000313" key="3">
    <source>
        <dbReference type="Proteomes" id="UP001274321"/>
    </source>
</evidence>
<dbReference type="PANTHER" id="PTHR28047:SF5">
    <property type="entry name" value="PROTEIN DCG1"/>
    <property type="match status" value="1"/>
</dbReference>
<dbReference type="EMBL" id="JAXAFJ010000001">
    <property type="protein sequence ID" value="MDX6804733.1"/>
    <property type="molecule type" value="Genomic_DNA"/>
</dbReference>
<dbReference type="Gene3D" id="3.40.50.12500">
    <property type="match status" value="1"/>
</dbReference>
<dbReference type="InterPro" id="IPR053714">
    <property type="entry name" value="Iso_Racemase_Enz_sf"/>
</dbReference>
<protein>
    <submittedName>
        <fullName evidence="2">Aspartate/glutamate racemase family protein</fullName>
    </submittedName>
</protein>
<comment type="similarity">
    <text evidence="1">Belongs to the HyuE racemase family.</text>
</comment>
<dbReference type="InterPro" id="IPR015942">
    <property type="entry name" value="Asp/Glu/hydantoin_racemase"/>
</dbReference>
<sequence>MKIVLVNPNTSTDMTQRMVETASTMLPPGVELLALTADRGMPYIASRTEALIAGQLTLELLAEHAAEADAMVIAAFGDPGLVAARELFEVPVTGMAEAAMLTACMLGQTFSIITFSRTLVPWYEDAVALAGLQARCCSIRVPDCTFASVATVQNELEDELVALAERAVLEDAADVVILAGAPLTGLAERIADRVSVPLVDPLLAALGQAHLLARLRVRAPSRGRFARPDAKPAVGVAPALRAWIERSA</sequence>
<comment type="caution">
    <text evidence="2">The sequence shown here is derived from an EMBL/GenBank/DDBJ whole genome shotgun (WGS) entry which is preliminary data.</text>
</comment>
<dbReference type="Proteomes" id="UP001274321">
    <property type="component" value="Unassembled WGS sequence"/>
</dbReference>